<keyword evidence="10" id="KW-1185">Reference proteome</keyword>
<dbReference type="GO" id="GO:0015293">
    <property type="term" value="F:symporter activity"/>
    <property type="evidence" value="ECO:0007669"/>
    <property type="project" value="UniProtKB-KW"/>
</dbReference>
<dbReference type="GO" id="GO:0016020">
    <property type="term" value="C:membrane"/>
    <property type="evidence" value="ECO:0007669"/>
    <property type="project" value="UniProtKB-SubCell"/>
</dbReference>
<evidence type="ECO:0000259" key="8">
    <source>
        <dbReference type="PROSITE" id="PS50850"/>
    </source>
</evidence>
<evidence type="ECO:0000256" key="2">
    <source>
        <dbReference type="ARBA" id="ARBA00022448"/>
    </source>
</evidence>
<dbReference type="EMBL" id="JAZGQO010000010">
    <property type="protein sequence ID" value="KAK6177734.1"/>
    <property type="molecule type" value="Genomic_DNA"/>
</dbReference>
<evidence type="ECO:0000313" key="10">
    <source>
        <dbReference type="Proteomes" id="UP001347796"/>
    </source>
</evidence>
<dbReference type="PANTHER" id="PTHR11662">
    <property type="entry name" value="SOLUTE CARRIER FAMILY 17"/>
    <property type="match status" value="1"/>
</dbReference>
<comment type="subcellular location">
    <subcellularLocation>
        <location evidence="1">Membrane</location>
        <topology evidence="1">Multi-pass membrane protein</topology>
    </subcellularLocation>
</comment>
<feature type="transmembrane region" description="Helical" evidence="7">
    <location>
        <begin position="147"/>
        <end position="167"/>
    </location>
</feature>
<gene>
    <name evidence="9" type="ORF">SNE40_015778</name>
</gene>
<evidence type="ECO:0000256" key="6">
    <source>
        <dbReference type="ARBA" id="ARBA00023136"/>
    </source>
</evidence>
<feature type="transmembrane region" description="Helical" evidence="7">
    <location>
        <begin position="297"/>
        <end position="323"/>
    </location>
</feature>
<feature type="transmembrane region" description="Helical" evidence="7">
    <location>
        <begin position="380"/>
        <end position="401"/>
    </location>
</feature>
<accession>A0AAN8PJT7</accession>
<dbReference type="AlphaFoldDB" id="A0AAN8PJT7"/>
<feature type="transmembrane region" description="Helical" evidence="7">
    <location>
        <begin position="52"/>
        <end position="75"/>
    </location>
</feature>
<evidence type="ECO:0000256" key="4">
    <source>
        <dbReference type="ARBA" id="ARBA00022847"/>
    </source>
</evidence>
<dbReference type="PROSITE" id="PS00217">
    <property type="entry name" value="SUGAR_TRANSPORT_2"/>
    <property type="match status" value="1"/>
</dbReference>
<feature type="transmembrane region" description="Helical" evidence="7">
    <location>
        <begin position="208"/>
        <end position="229"/>
    </location>
</feature>
<dbReference type="FunFam" id="1.20.1250.20:FF:000423">
    <property type="entry name" value="Putative inorganic phosphate cotransporter-like Protein"/>
    <property type="match status" value="1"/>
</dbReference>
<sequence length="560" mass="62026">MTKKSFKLLRDGSTDGNVNSRSINSVCSVGVLVENRAPETGLRRYTSRRWQIAFLCASCTLAMFALRTCIAMALVCMENVAKDKTTLTNYTEEYNSTMAVDTNSTKLKTSAMVPKEWVGVVLSAYFYGYIVTPLIGGLIAQRFGPKMVILVAMLIANVCNGLTPVGIRYRVEVVVAIRIIMGISSGVILPSMQVLWSQWATKSEKARLMAVSSSGINLGNVVATGIAGFLCEIPLDDGWPFIFYVFSLGTILWMIFWWFAVYDTPDKHPRISEEEKEYIHYGKVKPPHKKKILRVPWFKILTSLPFWALLISHCCHSWFLTLFSNFLPIYMNDVLEYDVTDNGIYSALPFITRFFMGLAFASLADFIAEKKHLSMTNNRKLFQSILGMIIPAVLIIGLGYLGPDQKTLAVALMASASGFQSATMAAFRVNHLDIAPRFAGPISGLTMTVGCAVSIGVPILTTALTPEGTLEQWQTVFYINGGLNLFGAIFFGIFGSGKEQEWAKAVPVEISIEAPGKINIAIITPDKTNISIISNEEIPAEDSDAKYVYKNSMFQYEDKL</sequence>
<feature type="transmembrane region" description="Helical" evidence="7">
    <location>
        <begin position="173"/>
        <end position="196"/>
    </location>
</feature>
<evidence type="ECO:0000256" key="3">
    <source>
        <dbReference type="ARBA" id="ARBA00022692"/>
    </source>
</evidence>
<evidence type="ECO:0000256" key="7">
    <source>
        <dbReference type="SAM" id="Phobius"/>
    </source>
</evidence>
<evidence type="ECO:0000313" key="9">
    <source>
        <dbReference type="EMBL" id="KAK6177734.1"/>
    </source>
</evidence>
<feature type="transmembrane region" description="Helical" evidence="7">
    <location>
        <begin position="343"/>
        <end position="368"/>
    </location>
</feature>
<proteinExistence type="predicted"/>
<dbReference type="InterPro" id="IPR050382">
    <property type="entry name" value="MFS_Na/Anion_cotransporter"/>
</dbReference>
<keyword evidence="5 7" id="KW-1133">Transmembrane helix</keyword>
<dbReference type="PANTHER" id="PTHR11662:SF399">
    <property type="entry name" value="FI19708P1-RELATED"/>
    <property type="match status" value="1"/>
</dbReference>
<feature type="transmembrane region" description="Helical" evidence="7">
    <location>
        <begin position="117"/>
        <end position="140"/>
    </location>
</feature>
<feature type="domain" description="Major facilitator superfamily (MFS) profile" evidence="8">
    <location>
        <begin position="53"/>
        <end position="499"/>
    </location>
</feature>
<feature type="transmembrane region" description="Helical" evidence="7">
    <location>
        <begin position="407"/>
        <end position="427"/>
    </location>
</feature>
<organism evidence="9 10">
    <name type="scientific">Patella caerulea</name>
    <name type="common">Rayed Mediterranean limpet</name>
    <dbReference type="NCBI Taxonomy" id="87958"/>
    <lineage>
        <taxon>Eukaryota</taxon>
        <taxon>Metazoa</taxon>
        <taxon>Spiralia</taxon>
        <taxon>Lophotrochozoa</taxon>
        <taxon>Mollusca</taxon>
        <taxon>Gastropoda</taxon>
        <taxon>Patellogastropoda</taxon>
        <taxon>Patelloidea</taxon>
        <taxon>Patellidae</taxon>
        <taxon>Patella</taxon>
    </lineage>
</organism>
<dbReference type="SUPFAM" id="SSF103473">
    <property type="entry name" value="MFS general substrate transporter"/>
    <property type="match status" value="1"/>
</dbReference>
<dbReference type="InterPro" id="IPR036259">
    <property type="entry name" value="MFS_trans_sf"/>
</dbReference>
<feature type="transmembrane region" description="Helical" evidence="7">
    <location>
        <begin position="476"/>
        <end position="494"/>
    </location>
</feature>
<dbReference type="PROSITE" id="PS50850">
    <property type="entry name" value="MFS"/>
    <property type="match status" value="1"/>
</dbReference>
<keyword evidence="4" id="KW-0769">Symport</keyword>
<dbReference type="Gene3D" id="1.20.1250.20">
    <property type="entry name" value="MFS general substrate transporter like domains"/>
    <property type="match status" value="2"/>
</dbReference>
<dbReference type="GO" id="GO:0006820">
    <property type="term" value="P:monoatomic anion transport"/>
    <property type="evidence" value="ECO:0007669"/>
    <property type="project" value="TreeGrafter"/>
</dbReference>
<dbReference type="Proteomes" id="UP001347796">
    <property type="component" value="Unassembled WGS sequence"/>
</dbReference>
<keyword evidence="2" id="KW-0813">Transport</keyword>
<protein>
    <recommendedName>
        <fullName evidence="8">Major facilitator superfamily (MFS) profile domain-containing protein</fullName>
    </recommendedName>
</protein>
<comment type="caution">
    <text evidence="9">The sequence shown here is derived from an EMBL/GenBank/DDBJ whole genome shotgun (WGS) entry which is preliminary data.</text>
</comment>
<feature type="transmembrane region" description="Helical" evidence="7">
    <location>
        <begin position="241"/>
        <end position="262"/>
    </location>
</feature>
<feature type="transmembrane region" description="Helical" evidence="7">
    <location>
        <begin position="439"/>
        <end position="464"/>
    </location>
</feature>
<dbReference type="InterPro" id="IPR011701">
    <property type="entry name" value="MFS"/>
</dbReference>
<keyword evidence="3 7" id="KW-0812">Transmembrane</keyword>
<name>A0AAN8PJT7_PATCE</name>
<dbReference type="FunFam" id="1.20.1250.20:FF:000003">
    <property type="entry name" value="Solute carrier family 17 member 3"/>
    <property type="match status" value="1"/>
</dbReference>
<dbReference type="InterPro" id="IPR020846">
    <property type="entry name" value="MFS_dom"/>
</dbReference>
<keyword evidence="6 7" id="KW-0472">Membrane</keyword>
<evidence type="ECO:0000256" key="1">
    <source>
        <dbReference type="ARBA" id="ARBA00004141"/>
    </source>
</evidence>
<evidence type="ECO:0000256" key="5">
    <source>
        <dbReference type="ARBA" id="ARBA00022989"/>
    </source>
</evidence>
<dbReference type="InterPro" id="IPR005829">
    <property type="entry name" value="Sugar_transporter_CS"/>
</dbReference>
<dbReference type="Pfam" id="PF07690">
    <property type="entry name" value="MFS_1"/>
    <property type="match status" value="1"/>
</dbReference>
<reference evidence="9 10" key="1">
    <citation type="submission" date="2024-01" db="EMBL/GenBank/DDBJ databases">
        <title>The genome of the rayed Mediterranean limpet Patella caerulea (Linnaeus, 1758).</title>
        <authorList>
            <person name="Anh-Thu Weber A."/>
            <person name="Halstead-Nussloch G."/>
        </authorList>
    </citation>
    <scope>NUCLEOTIDE SEQUENCE [LARGE SCALE GENOMIC DNA]</scope>
    <source>
        <strain evidence="9">AATW-2023a</strain>
        <tissue evidence="9">Whole specimen</tissue>
    </source>
</reference>